<evidence type="ECO:0000256" key="5">
    <source>
        <dbReference type="ARBA" id="ARBA00022989"/>
    </source>
</evidence>
<feature type="transmembrane region" description="Helical" evidence="7">
    <location>
        <begin position="85"/>
        <end position="111"/>
    </location>
</feature>
<dbReference type="InterPro" id="IPR050901">
    <property type="entry name" value="BP-dep_ABC_trans_perm"/>
</dbReference>
<evidence type="ECO:0000256" key="6">
    <source>
        <dbReference type="ARBA" id="ARBA00023136"/>
    </source>
</evidence>
<keyword evidence="6 7" id="KW-0472">Membrane</keyword>
<dbReference type="GO" id="GO:0005886">
    <property type="term" value="C:plasma membrane"/>
    <property type="evidence" value="ECO:0007669"/>
    <property type="project" value="UniProtKB-SubCell"/>
</dbReference>
<comment type="subcellular location">
    <subcellularLocation>
        <location evidence="1 7">Cell membrane</location>
        <topology evidence="1 7">Multi-pass membrane protein</topology>
    </subcellularLocation>
</comment>
<evidence type="ECO:0000256" key="4">
    <source>
        <dbReference type="ARBA" id="ARBA00022692"/>
    </source>
</evidence>
<feature type="transmembrane region" description="Helical" evidence="7">
    <location>
        <begin position="254"/>
        <end position="276"/>
    </location>
</feature>
<dbReference type="InterPro" id="IPR035906">
    <property type="entry name" value="MetI-like_sf"/>
</dbReference>
<feature type="transmembrane region" description="Helical" evidence="7">
    <location>
        <begin position="198"/>
        <end position="223"/>
    </location>
</feature>
<name>A0A523UZZ7_UNCAE</name>
<dbReference type="Gene3D" id="1.10.3720.10">
    <property type="entry name" value="MetI-like"/>
    <property type="match status" value="1"/>
</dbReference>
<dbReference type="SUPFAM" id="SSF161098">
    <property type="entry name" value="MetI-like"/>
    <property type="match status" value="1"/>
</dbReference>
<protein>
    <submittedName>
        <fullName evidence="9">Carbohydrate ABC transporter permease</fullName>
    </submittedName>
</protein>
<evidence type="ECO:0000313" key="10">
    <source>
        <dbReference type="Proteomes" id="UP000320679"/>
    </source>
</evidence>
<dbReference type="InterPro" id="IPR000515">
    <property type="entry name" value="MetI-like"/>
</dbReference>
<keyword evidence="5 7" id="KW-1133">Transmembrane helix</keyword>
<keyword evidence="2 7" id="KW-0813">Transport</keyword>
<proteinExistence type="inferred from homology"/>
<dbReference type="CDD" id="cd06261">
    <property type="entry name" value="TM_PBP2"/>
    <property type="match status" value="1"/>
</dbReference>
<evidence type="ECO:0000259" key="8">
    <source>
        <dbReference type="PROSITE" id="PS50928"/>
    </source>
</evidence>
<sequence>MKISRLQKKEQKAFRGYSLTDFLAKVGLAIILGVFLFWWLFPVYWMISSAFKVDVSMFTLPPTWIFKPDLFNFRNLFATKGFSSYVVNSVIVALSSTTIAVILGSLAGYGLARGKIRGKNHIAFWMISTRMAPIVGMMLPLYILFGRFRLVGTLRALIVAYTTFNLPFAVWLMRGFFLEIPRDVEEAALVDGCTKLQTFLYIALPLAKPGLVAMAALCFMFAWNDYAFAVIFTSGKTQTLPVACQRLMTEYGIVWGQVMTTGIILVAPVLFLGIVIRKYLVRGLTMGAIR</sequence>
<evidence type="ECO:0000256" key="2">
    <source>
        <dbReference type="ARBA" id="ARBA00022448"/>
    </source>
</evidence>
<dbReference type="PANTHER" id="PTHR32243:SF18">
    <property type="entry name" value="INNER MEMBRANE ABC TRANSPORTER PERMEASE PROTEIN YCJP"/>
    <property type="match status" value="1"/>
</dbReference>
<keyword evidence="3" id="KW-1003">Cell membrane</keyword>
<keyword evidence="4 7" id="KW-0812">Transmembrane</keyword>
<evidence type="ECO:0000313" key="9">
    <source>
        <dbReference type="EMBL" id="TET48088.1"/>
    </source>
</evidence>
<dbReference type="Proteomes" id="UP000320679">
    <property type="component" value="Unassembled WGS sequence"/>
</dbReference>
<comment type="caution">
    <text evidence="9">The sequence shown here is derived from an EMBL/GenBank/DDBJ whole genome shotgun (WGS) entry which is preliminary data.</text>
</comment>
<dbReference type="Pfam" id="PF00528">
    <property type="entry name" value="BPD_transp_1"/>
    <property type="match status" value="1"/>
</dbReference>
<evidence type="ECO:0000256" key="3">
    <source>
        <dbReference type="ARBA" id="ARBA00022475"/>
    </source>
</evidence>
<reference evidence="9 10" key="1">
    <citation type="submission" date="2019-03" db="EMBL/GenBank/DDBJ databases">
        <title>Metabolic potential of uncultured bacteria and archaea associated with petroleum seepage in deep-sea sediments.</title>
        <authorList>
            <person name="Dong X."/>
            <person name="Hubert C."/>
        </authorList>
    </citation>
    <scope>NUCLEOTIDE SEQUENCE [LARGE SCALE GENOMIC DNA]</scope>
    <source>
        <strain evidence="9">E29_bin78</strain>
    </source>
</reference>
<feature type="domain" description="ABC transmembrane type-1" evidence="8">
    <location>
        <begin position="86"/>
        <end position="276"/>
    </location>
</feature>
<organism evidence="9 10">
    <name type="scientific">Aerophobetes bacterium</name>
    <dbReference type="NCBI Taxonomy" id="2030807"/>
    <lineage>
        <taxon>Bacteria</taxon>
        <taxon>Candidatus Aerophobota</taxon>
    </lineage>
</organism>
<accession>A0A523UZZ7</accession>
<evidence type="ECO:0000256" key="7">
    <source>
        <dbReference type="RuleBase" id="RU363032"/>
    </source>
</evidence>
<dbReference type="AlphaFoldDB" id="A0A523UZZ7"/>
<dbReference type="EMBL" id="SOJK01000054">
    <property type="protein sequence ID" value="TET48088.1"/>
    <property type="molecule type" value="Genomic_DNA"/>
</dbReference>
<dbReference type="GO" id="GO:0055085">
    <property type="term" value="P:transmembrane transport"/>
    <property type="evidence" value="ECO:0007669"/>
    <property type="project" value="InterPro"/>
</dbReference>
<feature type="transmembrane region" description="Helical" evidence="7">
    <location>
        <begin position="157"/>
        <end position="177"/>
    </location>
</feature>
<feature type="transmembrane region" description="Helical" evidence="7">
    <location>
        <begin position="21"/>
        <end position="41"/>
    </location>
</feature>
<dbReference type="PROSITE" id="PS50928">
    <property type="entry name" value="ABC_TM1"/>
    <property type="match status" value="1"/>
</dbReference>
<evidence type="ECO:0000256" key="1">
    <source>
        <dbReference type="ARBA" id="ARBA00004651"/>
    </source>
</evidence>
<gene>
    <name evidence="9" type="ORF">E3J59_01175</name>
</gene>
<dbReference type="PANTHER" id="PTHR32243">
    <property type="entry name" value="MALTOSE TRANSPORT SYSTEM PERMEASE-RELATED"/>
    <property type="match status" value="1"/>
</dbReference>
<feature type="transmembrane region" description="Helical" evidence="7">
    <location>
        <begin position="123"/>
        <end position="145"/>
    </location>
</feature>
<comment type="similarity">
    <text evidence="7">Belongs to the binding-protein-dependent transport system permease family.</text>
</comment>